<accession>A0A9W8MTZ2</accession>
<name>A0A9W8MTZ2_9AGAR</name>
<dbReference type="AlphaFoldDB" id="A0A9W8MTZ2"/>
<evidence type="ECO:0000313" key="3">
    <source>
        <dbReference type="Proteomes" id="UP001148786"/>
    </source>
</evidence>
<comment type="caution">
    <text evidence="2">The sequence shown here is derived from an EMBL/GenBank/DDBJ whole genome shotgun (WGS) entry which is preliminary data.</text>
</comment>
<dbReference type="OrthoDB" id="19806at2759"/>
<protein>
    <submittedName>
        <fullName evidence="2">Uncharacterized protein</fullName>
    </submittedName>
</protein>
<feature type="compositionally biased region" description="Low complexity" evidence="1">
    <location>
        <begin position="81"/>
        <end position="94"/>
    </location>
</feature>
<feature type="compositionally biased region" description="Basic and acidic residues" evidence="1">
    <location>
        <begin position="25"/>
        <end position="39"/>
    </location>
</feature>
<gene>
    <name evidence="2" type="ORF">NLJ89_g7150</name>
</gene>
<organism evidence="2 3">
    <name type="scientific">Agrocybe chaxingu</name>
    <dbReference type="NCBI Taxonomy" id="84603"/>
    <lineage>
        <taxon>Eukaryota</taxon>
        <taxon>Fungi</taxon>
        <taxon>Dikarya</taxon>
        <taxon>Basidiomycota</taxon>
        <taxon>Agaricomycotina</taxon>
        <taxon>Agaricomycetes</taxon>
        <taxon>Agaricomycetidae</taxon>
        <taxon>Agaricales</taxon>
        <taxon>Agaricineae</taxon>
        <taxon>Strophariaceae</taxon>
        <taxon>Agrocybe</taxon>
    </lineage>
</organism>
<reference evidence="2" key="1">
    <citation type="submission" date="2022-07" db="EMBL/GenBank/DDBJ databases">
        <title>Genome Sequence of Agrocybe chaxingu.</title>
        <authorList>
            <person name="Buettner E."/>
        </authorList>
    </citation>
    <scope>NUCLEOTIDE SEQUENCE</scope>
    <source>
        <strain evidence="2">MP-N11</strain>
    </source>
</reference>
<dbReference type="EMBL" id="JANKHO010000824">
    <property type="protein sequence ID" value="KAJ3505946.1"/>
    <property type="molecule type" value="Genomic_DNA"/>
</dbReference>
<dbReference type="Proteomes" id="UP001148786">
    <property type="component" value="Unassembled WGS sequence"/>
</dbReference>
<proteinExistence type="predicted"/>
<evidence type="ECO:0000256" key="1">
    <source>
        <dbReference type="SAM" id="MobiDB-lite"/>
    </source>
</evidence>
<keyword evidence="3" id="KW-1185">Reference proteome</keyword>
<sequence length="135" mass="14448">MGAHDTFNRLQWTLDGQKRLVDYLGRTESEAEEERRIDPHGLFIGGPPETEDEEDVVEHPGMKPMWLLRFFTSWGARWSAAASAPAPTSASAAGREPKIGSTSPSPPGEPDASSPVSDDEKQASVKNGAGGSVSN</sequence>
<feature type="region of interest" description="Disordered" evidence="1">
    <location>
        <begin position="25"/>
        <end position="57"/>
    </location>
</feature>
<feature type="region of interest" description="Disordered" evidence="1">
    <location>
        <begin position="81"/>
        <end position="135"/>
    </location>
</feature>
<evidence type="ECO:0000313" key="2">
    <source>
        <dbReference type="EMBL" id="KAJ3505946.1"/>
    </source>
</evidence>